<evidence type="ECO:0008006" key="3">
    <source>
        <dbReference type="Google" id="ProtNLM"/>
    </source>
</evidence>
<accession>A0A562J9R1</accession>
<dbReference type="Proteomes" id="UP000315343">
    <property type="component" value="Unassembled WGS sequence"/>
</dbReference>
<dbReference type="Gene3D" id="3.20.20.70">
    <property type="entry name" value="Aldolase class I"/>
    <property type="match status" value="1"/>
</dbReference>
<comment type="caution">
    <text evidence="1">The sequence shown here is derived from an EMBL/GenBank/DDBJ whole genome shotgun (WGS) entry which is preliminary data.</text>
</comment>
<protein>
    <recommendedName>
        <fullName evidence="3">Hydrolase</fullName>
    </recommendedName>
</protein>
<evidence type="ECO:0000313" key="1">
    <source>
        <dbReference type="EMBL" id="TWH79936.1"/>
    </source>
</evidence>
<dbReference type="SUPFAM" id="SSF51412">
    <property type="entry name" value="Inosine monophosphate dehydrogenase (IMPDH)"/>
    <property type="match status" value="1"/>
</dbReference>
<proteinExistence type="predicted"/>
<sequence>MDNYIKCNIEDNYSNAVRNNTEKKDKKFIPTIESVLKKKPIEMPKEIYDASGINIFGKRIKSLIFTTDLAIVKNHNADGVIAVYPFTPQIAINQAIIELSSAPVFVGVGGGITTGQRSIDIAINAELTGAYGVVMNAPTSNALISEMKKRLDIPIIITIVSEKEDFESRIEAGASIFNVSGGANTAKIVRLIRERHPNFPIIATGGPKSEHISATIAAGANTITFTPPTTGELFSEIMDNYREKLF</sequence>
<dbReference type="AlphaFoldDB" id="A0A562J9R1"/>
<dbReference type="RefSeq" id="WP_019228495.1">
    <property type="nucleotide sequence ID" value="NZ_DAMBUX010000001.1"/>
</dbReference>
<dbReference type="EMBL" id="VLKH01000005">
    <property type="protein sequence ID" value="TWH79936.1"/>
    <property type="molecule type" value="Genomic_DNA"/>
</dbReference>
<keyword evidence="2" id="KW-1185">Reference proteome</keyword>
<gene>
    <name evidence="1" type="ORF">LY60_02256</name>
</gene>
<dbReference type="InterPro" id="IPR013785">
    <property type="entry name" value="Aldolase_TIM"/>
</dbReference>
<reference evidence="1 2" key="1">
    <citation type="submission" date="2019-07" db="EMBL/GenBank/DDBJ databases">
        <title>Genomic Encyclopedia of Type Strains, Phase I: the one thousand microbial genomes (KMG-I) project.</title>
        <authorList>
            <person name="Kyrpides N."/>
        </authorList>
    </citation>
    <scope>NUCLEOTIDE SEQUENCE [LARGE SCALE GENOMIC DNA]</scope>
    <source>
        <strain evidence="1 2">DSM 13558</strain>
    </source>
</reference>
<evidence type="ECO:0000313" key="2">
    <source>
        <dbReference type="Proteomes" id="UP000315343"/>
    </source>
</evidence>
<organism evidence="1 2">
    <name type="scientific">Sedimentibacter saalensis</name>
    <dbReference type="NCBI Taxonomy" id="130788"/>
    <lineage>
        <taxon>Bacteria</taxon>
        <taxon>Bacillati</taxon>
        <taxon>Bacillota</taxon>
        <taxon>Tissierellia</taxon>
        <taxon>Sedimentibacter</taxon>
    </lineage>
</organism>
<name>A0A562J9R1_9FIRM</name>